<keyword evidence="3" id="KW-1185">Reference proteome</keyword>
<gene>
    <name evidence="2" type="ORF">GCM10009827_053650</name>
</gene>
<dbReference type="SUPFAM" id="SSF56112">
    <property type="entry name" value="Protein kinase-like (PK-like)"/>
    <property type="match status" value="1"/>
</dbReference>
<organism evidence="2 3">
    <name type="scientific">Dactylosporangium maewongense</name>
    <dbReference type="NCBI Taxonomy" id="634393"/>
    <lineage>
        <taxon>Bacteria</taxon>
        <taxon>Bacillati</taxon>
        <taxon>Actinomycetota</taxon>
        <taxon>Actinomycetes</taxon>
        <taxon>Micromonosporales</taxon>
        <taxon>Micromonosporaceae</taxon>
        <taxon>Dactylosporangium</taxon>
    </lineage>
</organism>
<sequence>MRLDVPACAAALGLTYIGPCPGGEVGAGYVLLPDGRRAVLTSGNAASAPLVTIARAAGVPAPRYERVTDVAGVTVVVQELLPGLPPAVTDRAVVDAMLAVSARCTGLLRDSGLPPRQLYLHSDGPGFCHHGSLAEHSARSADLLARIEANPMEVLPGDDLVHFDFHPGNVLVSPNATTGPAGTSLSPAGTAAAIDSTAAAGNDTAIGASDAAVTVTGVVDWDGAGRGNRAFDLVTLLFVLSRHAPHLTAPIRDAAVALAPPDVLAACWAHMSLRQVDWSIRHHTAAEVDAWLTVAETAPWPTAEANAAPWVRH</sequence>
<dbReference type="Pfam" id="PF01636">
    <property type="entry name" value="APH"/>
    <property type="match status" value="1"/>
</dbReference>
<protein>
    <recommendedName>
        <fullName evidence="1">Aminoglycoside phosphotransferase domain-containing protein</fullName>
    </recommendedName>
</protein>
<name>A0ABP4LQR3_9ACTN</name>
<dbReference type="Gene3D" id="3.90.1200.10">
    <property type="match status" value="1"/>
</dbReference>
<dbReference type="EMBL" id="BAAAQD010000011">
    <property type="protein sequence ID" value="GAA1529642.1"/>
    <property type="molecule type" value="Genomic_DNA"/>
</dbReference>
<proteinExistence type="predicted"/>
<dbReference type="Proteomes" id="UP001501470">
    <property type="component" value="Unassembled WGS sequence"/>
</dbReference>
<evidence type="ECO:0000313" key="3">
    <source>
        <dbReference type="Proteomes" id="UP001501470"/>
    </source>
</evidence>
<dbReference type="InterPro" id="IPR002575">
    <property type="entry name" value="Aminoglycoside_PTrfase"/>
</dbReference>
<evidence type="ECO:0000259" key="1">
    <source>
        <dbReference type="Pfam" id="PF01636"/>
    </source>
</evidence>
<reference evidence="3" key="1">
    <citation type="journal article" date="2019" name="Int. J. Syst. Evol. Microbiol.">
        <title>The Global Catalogue of Microorganisms (GCM) 10K type strain sequencing project: providing services to taxonomists for standard genome sequencing and annotation.</title>
        <authorList>
            <consortium name="The Broad Institute Genomics Platform"/>
            <consortium name="The Broad Institute Genome Sequencing Center for Infectious Disease"/>
            <person name="Wu L."/>
            <person name="Ma J."/>
        </authorList>
    </citation>
    <scope>NUCLEOTIDE SEQUENCE [LARGE SCALE GENOMIC DNA]</scope>
    <source>
        <strain evidence="3">JCM 15933</strain>
    </source>
</reference>
<feature type="domain" description="Aminoglycoside phosphotransferase" evidence="1">
    <location>
        <begin position="52"/>
        <end position="175"/>
    </location>
</feature>
<dbReference type="RefSeq" id="WP_344504873.1">
    <property type="nucleotide sequence ID" value="NZ_BAAAQD010000011.1"/>
</dbReference>
<dbReference type="InterPro" id="IPR011009">
    <property type="entry name" value="Kinase-like_dom_sf"/>
</dbReference>
<comment type="caution">
    <text evidence="2">The sequence shown here is derived from an EMBL/GenBank/DDBJ whole genome shotgun (WGS) entry which is preliminary data.</text>
</comment>
<accession>A0ABP4LQR3</accession>
<evidence type="ECO:0000313" key="2">
    <source>
        <dbReference type="EMBL" id="GAA1529642.1"/>
    </source>
</evidence>